<comment type="caution">
    <text evidence="2">The sequence shown here is derived from an EMBL/GenBank/DDBJ whole genome shotgun (WGS) entry which is preliminary data.</text>
</comment>
<gene>
    <name evidence="2" type="ORF">B0T24DRAFT_184948</name>
</gene>
<organism evidence="2 3">
    <name type="scientific">Lasiosphaeria ovina</name>
    <dbReference type="NCBI Taxonomy" id="92902"/>
    <lineage>
        <taxon>Eukaryota</taxon>
        <taxon>Fungi</taxon>
        <taxon>Dikarya</taxon>
        <taxon>Ascomycota</taxon>
        <taxon>Pezizomycotina</taxon>
        <taxon>Sordariomycetes</taxon>
        <taxon>Sordariomycetidae</taxon>
        <taxon>Sordariales</taxon>
        <taxon>Lasiosphaeriaceae</taxon>
        <taxon>Lasiosphaeria</taxon>
    </lineage>
</organism>
<dbReference type="EMBL" id="JAULSN010000002">
    <property type="protein sequence ID" value="KAK3380168.1"/>
    <property type="molecule type" value="Genomic_DNA"/>
</dbReference>
<name>A0AAE0TU82_9PEZI</name>
<keyword evidence="1" id="KW-1133">Transmembrane helix</keyword>
<reference evidence="2" key="1">
    <citation type="journal article" date="2023" name="Mol. Phylogenet. Evol.">
        <title>Genome-scale phylogeny and comparative genomics of the fungal order Sordariales.</title>
        <authorList>
            <person name="Hensen N."/>
            <person name="Bonometti L."/>
            <person name="Westerberg I."/>
            <person name="Brannstrom I.O."/>
            <person name="Guillou S."/>
            <person name="Cros-Aarteil S."/>
            <person name="Calhoun S."/>
            <person name="Haridas S."/>
            <person name="Kuo A."/>
            <person name="Mondo S."/>
            <person name="Pangilinan J."/>
            <person name="Riley R."/>
            <person name="LaButti K."/>
            <person name="Andreopoulos B."/>
            <person name="Lipzen A."/>
            <person name="Chen C."/>
            <person name="Yan M."/>
            <person name="Daum C."/>
            <person name="Ng V."/>
            <person name="Clum A."/>
            <person name="Steindorff A."/>
            <person name="Ohm R.A."/>
            <person name="Martin F."/>
            <person name="Silar P."/>
            <person name="Natvig D.O."/>
            <person name="Lalanne C."/>
            <person name="Gautier V."/>
            <person name="Ament-Velasquez S.L."/>
            <person name="Kruys A."/>
            <person name="Hutchinson M.I."/>
            <person name="Powell A.J."/>
            <person name="Barry K."/>
            <person name="Miller A.N."/>
            <person name="Grigoriev I.V."/>
            <person name="Debuchy R."/>
            <person name="Gladieux P."/>
            <person name="Hiltunen Thoren M."/>
            <person name="Johannesson H."/>
        </authorList>
    </citation>
    <scope>NUCLEOTIDE SEQUENCE</scope>
    <source>
        <strain evidence="2">CBS 958.72</strain>
    </source>
</reference>
<dbReference type="Proteomes" id="UP001287356">
    <property type="component" value="Unassembled WGS sequence"/>
</dbReference>
<keyword evidence="1" id="KW-0472">Membrane</keyword>
<sequence>MKPTARTTRREMTRIPFAGQWREATPSAPLNFGQPTSFLTPTYPSELKLKNLLGWFCTYRLLFLLLKSVNLVSIVIIAYITSSQPRPLPLGSRPSVYCYYHPSPPPSTSATLDDCIETFWLILLAAVVNRPRPLHFLGMVLPFFLQFLGHIPF</sequence>
<reference evidence="2" key="2">
    <citation type="submission" date="2023-06" db="EMBL/GenBank/DDBJ databases">
        <authorList>
            <consortium name="Lawrence Berkeley National Laboratory"/>
            <person name="Haridas S."/>
            <person name="Hensen N."/>
            <person name="Bonometti L."/>
            <person name="Westerberg I."/>
            <person name="Brannstrom I.O."/>
            <person name="Guillou S."/>
            <person name="Cros-Aarteil S."/>
            <person name="Calhoun S."/>
            <person name="Kuo A."/>
            <person name="Mondo S."/>
            <person name="Pangilinan J."/>
            <person name="Riley R."/>
            <person name="Labutti K."/>
            <person name="Andreopoulos B."/>
            <person name="Lipzen A."/>
            <person name="Chen C."/>
            <person name="Yanf M."/>
            <person name="Daum C."/>
            <person name="Ng V."/>
            <person name="Clum A."/>
            <person name="Steindorff A."/>
            <person name="Ohm R."/>
            <person name="Martin F."/>
            <person name="Silar P."/>
            <person name="Natvig D."/>
            <person name="Lalanne C."/>
            <person name="Gautier V."/>
            <person name="Ament-Velasquez S.L."/>
            <person name="Kruys A."/>
            <person name="Hutchinson M.I."/>
            <person name="Powell A.J."/>
            <person name="Barry K."/>
            <person name="Miller A.N."/>
            <person name="Grigoriev I.V."/>
            <person name="Debuchy R."/>
            <person name="Gladieux P."/>
            <person name="Thoren M.H."/>
            <person name="Johannesson H."/>
        </authorList>
    </citation>
    <scope>NUCLEOTIDE SEQUENCE</scope>
    <source>
        <strain evidence="2">CBS 958.72</strain>
    </source>
</reference>
<keyword evidence="1" id="KW-0812">Transmembrane</keyword>
<feature type="transmembrane region" description="Helical" evidence="1">
    <location>
        <begin position="57"/>
        <end position="80"/>
    </location>
</feature>
<evidence type="ECO:0000256" key="1">
    <source>
        <dbReference type="SAM" id="Phobius"/>
    </source>
</evidence>
<keyword evidence="3" id="KW-1185">Reference proteome</keyword>
<protein>
    <submittedName>
        <fullName evidence="2">Uncharacterized protein</fullName>
    </submittedName>
</protein>
<proteinExistence type="predicted"/>
<evidence type="ECO:0000313" key="2">
    <source>
        <dbReference type="EMBL" id="KAK3380168.1"/>
    </source>
</evidence>
<accession>A0AAE0TU82</accession>
<dbReference type="AlphaFoldDB" id="A0AAE0TU82"/>
<evidence type="ECO:0000313" key="3">
    <source>
        <dbReference type="Proteomes" id="UP001287356"/>
    </source>
</evidence>